<feature type="domain" description="Tc1-like transposase DDE" evidence="1">
    <location>
        <begin position="36"/>
        <end position="140"/>
    </location>
</feature>
<dbReference type="Gene3D" id="3.30.420.10">
    <property type="entry name" value="Ribonuclease H-like superfamily/Ribonuclease H"/>
    <property type="match status" value="1"/>
</dbReference>
<evidence type="ECO:0000313" key="2">
    <source>
        <dbReference type="EMBL" id="MPC18596.1"/>
    </source>
</evidence>
<accession>A0A5B7DBV9</accession>
<dbReference type="InterPro" id="IPR036397">
    <property type="entry name" value="RNaseH_sf"/>
</dbReference>
<sequence length="171" mass="19281">MDTTQDVTSTMYSHQVPPGEGECFVLVAPGTTNGFDEVSFLCYPAKNTSGNYHGEMNSDLFLRWLTTQLLPPLHEPSVLLVLDNAPYHILLTEESRPEPQYVVNNVIRDCGHEFVRLPPSHPELNATEQVWGCTKRHVHSSLQQFTRMDLQATLEEAKLFATQEVWAGAVR</sequence>
<evidence type="ECO:0000259" key="1">
    <source>
        <dbReference type="Pfam" id="PF13358"/>
    </source>
</evidence>
<dbReference type="OrthoDB" id="6345052at2759"/>
<proteinExistence type="predicted"/>
<name>A0A5B7DBV9_PORTR</name>
<dbReference type="GO" id="GO:0003676">
    <property type="term" value="F:nucleic acid binding"/>
    <property type="evidence" value="ECO:0007669"/>
    <property type="project" value="InterPro"/>
</dbReference>
<reference evidence="2 3" key="1">
    <citation type="submission" date="2019-05" db="EMBL/GenBank/DDBJ databases">
        <title>Another draft genome of Portunus trituberculatus and its Hox gene families provides insights of decapod evolution.</title>
        <authorList>
            <person name="Jeong J.-H."/>
            <person name="Song I."/>
            <person name="Kim S."/>
            <person name="Choi T."/>
            <person name="Kim D."/>
            <person name="Ryu S."/>
            <person name="Kim W."/>
        </authorList>
    </citation>
    <scope>NUCLEOTIDE SEQUENCE [LARGE SCALE GENOMIC DNA]</scope>
    <source>
        <tissue evidence="2">Muscle</tissue>
    </source>
</reference>
<dbReference type="InterPro" id="IPR038717">
    <property type="entry name" value="Tc1-like_DDE_dom"/>
</dbReference>
<keyword evidence="3" id="KW-1185">Reference proteome</keyword>
<comment type="caution">
    <text evidence="2">The sequence shown here is derived from an EMBL/GenBank/DDBJ whole genome shotgun (WGS) entry which is preliminary data.</text>
</comment>
<gene>
    <name evidence="2" type="ORF">E2C01_011485</name>
</gene>
<dbReference type="PANTHER" id="PTHR33939:SF1">
    <property type="entry name" value="DUF4371 DOMAIN-CONTAINING PROTEIN"/>
    <property type="match status" value="1"/>
</dbReference>
<evidence type="ECO:0000313" key="3">
    <source>
        <dbReference type="Proteomes" id="UP000324222"/>
    </source>
</evidence>
<dbReference type="Proteomes" id="UP000324222">
    <property type="component" value="Unassembled WGS sequence"/>
</dbReference>
<protein>
    <recommendedName>
        <fullName evidence="1">Tc1-like transposase DDE domain-containing protein</fullName>
    </recommendedName>
</protein>
<dbReference type="EMBL" id="VSRR010000695">
    <property type="protein sequence ID" value="MPC18596.1"/>
    <property type="molecule type" value="Genomic_DNA"/>
</dbReference>
<dbReference type="PANTHER" id="PTHR33939">
    <property type="entry name" value="PROTEIN CBG22215"/>
    <property type="match status" value="1"/>
</dbReference>
<organism evidence="2 3">
    <name type="scientific">Portunus trituberculatus</name>
    <name type="common">Swimming crab</name>
    <name type="synonym">Neptunus trituberculatus</name>
    <dbReference type="NCBI Taxonomy" id="210409"/>
    <lineage>
        <taxon>Eukaryota</taxon>
        <taxon>Metazoa</taxon>
        <taxon>Ecdysozoa</taxon>
        <taxon>Arthropoda</taxon>
        <taxon>Crustacea</taxon>
        <taxon>Multicrustacea</taxon>
        <taxon>Malacostraca</taxon>
        <taxon>Eumalacostraca</taxon>
        <taxon>Eucarida</taxon>
        <taxon>Decapoda</taxon>
        <taxon>Pleocyemata</taxon>
        <taxon>Brachyura</taxon>
        <taxon>Eubrachyura</taxon>
        <taxon>Portunoidea</taxon>
        <taxon>Portunidae</taxon>
        <taxon>Portuninae</taxon>
        <taxon>Portunus</taxon>
    </lineage>
</organism>
<dbReference type="Pfam" id="PF13358">
    <property type="entry name" value="DDE_3"/>
    <property type="match status" value="1"/>
</dbReference>
<dbReference type="AlphaFoldDB" id="A0A5B7DBV9"/>